<dbReference type="RefSeq" id="WP_282235756.1">
    <property type="nucleotide sequence ID" value="NZ_CP035631.1"/>
</dbReference>
<reference evidence="6 7" key="1">
    <citation type="submission" date="2019-01" db="EMBL/GenBank/DDBJ databases">
        <title>Genome sequence of Salinicola endophyticus REST5.</title>
        <authorList>
            <person name="Nascimento F.X."/>
        </authorList>
    </citation>
    <scope>NUCLEOTIDE SEQUENCE [LARGE SCALE GENOMIC DNA]</scope>
    <source>
        <strain evidence="6 7">REST5</strain>
    </source>
</reference>
<organism evidence="6 7">
    <name type="scientific">Salinicola endophyticus</name>
    <dbReference type="NCBI Taxonomy" id="1949083"/>
    <lineage>
        <taxon>Bacteria</taxon>
        <taxon>Pseudomonadati</taxon>
        <taxon>Pseudomonadota</taxon>
        <taxon>Gammaproteobacteria</taxon>
        <taxon>Oceanospirillales</taxon>
        <taxon>Halomonadaceae</taxon>
        <taxon>Salinicola</taxon>
    </lineage>
</organism>
<dbReference type="Proteomes" id="UP001321526">
    <property type="component" value="Chromosome"/>
</dbReference>
<evidence type="ECO:0000256" key="3">
    <source>
        <dbReference type="ARBA" id="ARBA00022989"/>
    </source>
</evidence>
<proteinExistence type="predicted"/>
<feature type="transmembrane region" description="Helical" evidence="5">
    <location>
        <begin position="170"/>
        <end position="191"/>
    </location>
</feature>
<dbReference type="InterPro" id="IPR001898">
    <property type="entry name" value="SLC13A/DASS"/>
</dbReference>
<feature type="transmembrane region" description="Helical" evidence="5">
    <location>
        <begin position="211"/>
        <end position="237"/>
    </location>
</feature>
<evidence type="ECO:0000313" key="7">
    <source>
        <dbReference type="Proteomes" id="UP001321526"/>
    </source>
</evidence>
<dbReference type="Pfam" id="PF00939">
    <property type="entry name" value="Na_sulph_symp"/>
    <property type="match status" value="1"/>
</dbReference>
<keyword evidence="7" id="KW-1185">Reference proteome</keyword>
<feature type="transmembrane region" description="Helical" evidence="5">
    <location>
        <begin position="84"/>
        <end position="103"/>
    </location>
</feature>
<name>A0ABY8FF33_9GAMM</name>
<keyword evidence="2 5" id="KW-0812">Transmembrane</keyword>
<dbReference type="EMBL" id="CP035631">
    <property type="protein sequence ID" value="WFF40675.1"/>
    <property type="molecule type" value="Genomic_DNA"/>
</dbReference>
<dbReference type="PANTHER" id="PTHR10283">
    <property type="entry name" value="SOLUTE CARRIER FAMILY 13 MEMBER"/>
    <property type="match status" value="1"/>
</dbReference>
<gene>
    <name evidence="6" type="ORF">EVC62_03700</name>
</gene>
<evidence type="ECO:0000256" key="5">
    <source>
        <dbReference type="SAM" id="Phobius"/>
    </source>
</evidence>
<feature type="transmembrane region" description="Helical" evidence="5">
    <location>
        <begin position="258"/>
        <end position="275"/>
    </location>
</feature>
<protein>
    <submittedName>
        <fullName evidence="6">Sodium:sulfate symporter</fullName>
    </submittedName>
</protein>
<evidence type="ECO:0000313" key="6">
    <source>
        <dbReference type="EMBL" id="WFF40675.1"/>
    </source>
</evidence>
<evidence type="ECO:0000256" key="1">
    <source>
        <dbReference type="ARBA" id="ARBA00004141"/>
    </source>
</evidence>
<keyword evidence="4 5" id="KW-0472">Membrane</keyword>
<feature type="transmembrane region" description="Helical" evidence="5">
    <location>
        <begin position="356"/>
        <end position="375"/>
    </location>
</feature>
<evidence type="ECO:0000256" key="4">
    <source>
        <dbReference type="ARBA" id="ARBA00023136"/>
    </source>
</evidence>
<feature type="transmembrane region" description="Helical" evidence="5">
    <location>
        <begin position="281"/>
        <end position="302"/>
    </location>
</feature>
<feature type="transmembrane region" description="Helical" evidence="5">
    <location>
        <begin position="123"/>
        <end position="149"/>
    </location>
</feature>
<sequence>MSSAHPPLAWRHTVAALAVLTVFALLLGAGLAPLTRAAMVVGLGIGLWATGWLPQWLTALVFFTLCMAAKVAPAAVTFSGFESAATWLVFSGMVIGAAINHTGLGERAAVRIGPYLASGYPQAVFGIGLAALLASFVMPSSMGRILLLTPIMLTLVERLGYAPGDPARSGFLLSGIMSSFLPAFAILPANVPNNVLMGTSEAVLGFSPSYGHYLLLHFPVLGLLKWLLMLGLILRLFPAAPGPHQTSAVAPTLPEGRPNLIMVALLAFAVVMWMTDAWHGISPAWIGMLVALVCLYPGSGLLPPKPLAQMNLEPFLYVAGIVSLGALAHASGVGAALAGHLLEVLPLAPGADAGNFGWLAGLATLLGMLATLPGIPAVMTPLTPQLAEVTGWSPQAAVMIQVLGFSTIVLPYQSPPLIVGLLAARVDLRHAIRVTLPLALITIVLLWPLDYLWWRWLGAF</sequence>
<feature type="transmembrane region" description="Helical" evidence="5">
    <location>
        <begin position="314"/>
        <end position="336"/>
    </location>
</feature>
<accession>A0ABY8FF33</accession>
<keyword evidence="3 5" id="KW-1133">Transmembrane helix</keyword>
<comment type="subcellular location">
    <subcellularLocation>
        <location evidence="1">Membrane</location>
        <topology evidence="1">Multi-pass membrane protein</topology>
    </subcellularLocation>
</comment>
<evidence type="ECO:0000256" key="2">
    <source>
        <dbReference type="ARBA" id="ARBA00022692"/>
    </source>
</evidence>
<feature type="transmembrane region" description="Helical" evidence="5">
    <location>
        <begin position="434"/>
        <end position="454"/>
    </location>
</feature>